<evidence type="ECO:0000256" key="1">
    <source>
        <dbReference type="SAM" id="MobiDB-lite"/>
    </source>
</evidence>
<accession>A0AAD4F7Y0</accession>
<name>A0AAD4F7Y0_9PEZI</name>
<keyword evidence="2" id="KW-0812">Transmembrane</keyword>
<dbReference type="Proteomes" id="UP001197093">
    <property type="component" value="Unassembled WGS sequence"/>
</dbReference>
<reference evidence="3" key="1">
    <citation type="submission" date="2023-02" db="EMBL/GenBank/DDBJ databases">
        <authorList>
            <person name="Palmer J.M."/>
        </authorList>
    </citation>
    <scope>NUCLEOTIDE SEQUENCE</scope>
    <source>
        <strain evidence="3">FW57</strain>
    </source>
</reference>
<keyword evidence="2" id="KW-1133">Transmembrane helix</keyword>
<evidence type="ECO:0000256" key="2">
    <source>
        <dbReference type="SAM" id="Phobius"/>
    </source>
</evidence>
<evidence type="ECO:0000313" key="3">
    <source>
        <dbReference type="EMBL" id="KAG7294636.1"/>
    </source>
</evidence>
<protein>
    <submittedName>
        <fullName evidence="3">Uncharacterized protein</fullName>
    </submittedName>
</protein>
<comment type="caution">
    <text evidence="3">The sequence shown here is derived from an EMBL/GenBank/DDBJ whole genome shotgun (WGS) entry which is preliminary data.</text>
</comment>
<organism evidence="3 4">
    <name type="scientific">Staphylotrichum longicolle</name>
    <dbReference type="NCBI Taxonomy" id="669026"/>
    <lineage>
        <taxon>Eukaryota</taxon>
        <taxon>Fungi</taxon>
        <taxon>Dikarya</taxon>
        <taxon>Ascomycota</taxon>
        <taxon>Pezizomycotina</taxon>
        <taxon>Sordariomycetes</taxon>
        <taxon>Sordariomycetidae</taxon>
        <taxon>Sordariales</taxon>
        <taxon>Chaetomiaceae</taxon>
        <taxon>Staphylotrichum</taxon>
    </lineage>
</organism>
<gene>
    <name evidence="3" type="ORF">NEMBOFW57_004713</name>
</gene>
<keyword evidence="2" id="KW-0472">Membrane</keyword>
<feature type="region of interest" description="Disordered" evidence="1">
    <location>
        <begin position="526"/>
        <end position="560"/>
    </location>
</feature>
<dbReference type="PROSITE" id="PS51257">
    <property type="entry name" value="PROKAR_LIPOPROTEIN"/>
    <property type="match status" value="1"/>
</dbReference>
<dbReference type="AlphaFoldDB" id="A0AAD4F7Y0"/>
<feature type="transmembrane region" description="Helical" evidence="2">
    <location>
        <begin position="22"/>
        <end position="45"/>
    </location>
</feature>
<feature type="transmembrane region" description="Helical" evidence="2">
    <location>
        <begin position="454"/>
        <end position="476"/>
    </location>
</feature>
<sequence>MTLSPKPEALGKPIKPSLVSRLHVLAVFISLSCLAAGIVITTPALNIAWRLGFQLQIVLVGLLLGIMNICASIVLPSVFLLVEARFGRSRLQNYQAILTGKWTGSKVTWGWRIILISFIALPLALSVAYKQFLGGTAESSLTPSSPRSYALDFPRIGSWTPTILNSIYLLLTAFTPFWAAAEQGKAAYPVASEFPLAYGYNTLLLDDDAAAVLDVPTPAYIAALQSKLSTGEVLNISADVDAYVARRDTLTASLPTNDTLWSQFMAESVAQNLGGLSTIELYQGKGARLAVLPGGNNDQMLIGLYYDSDYYGDMHFHTNATDPEALRFRQRAQLYSVRRARCHGAWRLNATGIFLDGGFCNSTVVVDQGVLHKKYMGPFSYDILPPLLHTFNRLVINNKTESPWLRPTYALSVATIYWSRGLYMSQSGDDHFSPYAPIGEAVTSTRSTLRAGTLLYLVFAIHPALTVLGFAVICWLRKVPVGPGFSFVSIMAGMEPENLALLRGAGFSGELRSPVRLGITAEDLKEKPTLSDASSRDEETGSTNVASTNEEASPDGVGSVSASCIRYNLTKESEAVVRGHQFLRRDREYK</sequence>
<feature type="compositionally biased region" description="Basic and acidic residues" evidence="1">
    <location>
        <begin position="526"/>
        <end position="539"/>
    </location>
</feature>
<dbReference type="EMBL" id="JAHCVI010000001">
    <property type="protein sequence ID" value="KAG7294636.1"/>
    <property type="molecule type" value="Genomic_DNA"/>
</dbReference>
<feature type="transmembrane region" description="Helical" evidence="2">
    <location>
        <begin position="57"/>
        <end position="82"/>
    </location>
</feature>
<feature type="transmembrane region" description="Helical" evidence="2">
    <location>
        <begin position="109"/>
        <end position="129"/>
    </location>
</feature>
<evidence type="ECO:0000313" key="4">
    <source>
        <dbReference type="Proteomes" id="UP001197093"/>
    </source>
</evidence>
<proteinExistence type="predicted"/>
<feature type="compositionally biased region" description="Polar residues" evidence="1">
    <location>
        <begin position="541"/>
        <end position="551"/>
    </location>
</feature>
<keyword evidence="4" id="KW-1185">Reference proteome</keyword>